<dbReference type="GO" id="GO:0003743">
    <property type="term" value="F:translation initiation factor activity"/>
    <property type="evidence" value="ECO:0007669"/>
    <property type="project" value="UniProtKB-KW"/>
</dbReference>
<keyword evidence="3" id="KW-0648">Protein biosynthesis</keyword>
<evidence type="ECO:0000259" key="5">
    <source>
        <dbReference type="SMART" id="SM00543"/>
    </source>
</evidence>
<evidence type="ECO:0000256" key="2">
    <source>
        <dbReference type="ARBA" id="ARBA00022540"/>
    </source>
</evidence>
<dbReference type="OrthoDB" id="514777at2759"/>
<evidence type="ECO:0000313" key="6">
    <source>
        <dbReference type="EMBL" id="KAF0298618.1"/>
    </source>
</evidence>
<accession>A0A6A4W976</accession>
<organism evidence="6 7">
    <name type="scientific">Amphibalanus amphitrite</name>
    <name type="common">Striped barnacle</name>
    <name type="synonym">Balanus amphitrite</name>
    <dbReference type="NCBI Taxonomy" id="1232801"/>
    <lineage>
        <taxon>Eukaryota</taxon>
        <taxon>Metazoa</taxon>
        <taxon>Ecdysozoa</taxon>
        <taxon>Arthropoda</taxon>
        <taxon>Crustacea</taxon>
        <taxon>Multicrustacea</taxon>
        <taxon>Cirripedia</taxon>
        <taxon>Thoracica</taxon>
        <taxon>Thoracicalcarea</taxon>
        <taxon>Balanomorpha</taxon>
        <taxon>Balanoidea</taxon>
        <taxon>Balanidae</taxon>
        <taxon>Amphibalaninae</taxon>
        <taxon>Amphibalanus</taxon>
    </lineage>
</organism>
<reference evidence="6 7" key="1">
    <citation type="submission" date="2019-07" db="EMBL/GenBank/DDBJ databases">
        <title>Draft genome assembly of a fouling barnacle, Amphibalanus amphitrite (Darwin, 1854): The first reference genome for Thecostraca.</title>
        <authorList>
            <person name="Kim W."/>
        </authorList>
    </citation>
    <scope>NUCLEOTIDE SEQUENCE [LARGE SCALE GENOMIC DNA]</scope>
    <source>
        <strain evidence="6">SNU_AA5</strain>
        <tissue evidence="6">Soma without cirri and trophi</tissue>
    </source>
</reference>
<dbReference type="SMART" id="SM00543">
    <property type="entry name" value="MIF4G"/>
    <property type="match status" value="1"/>
</dbReference>
<sequence>MVRGILNKLAPEKFDKLTDAILRIGLDSSLILKGVILLIFEKALDEPKYSFLYAQLCKRLSESAPNFDPPGEPCTFVRLLLNKCKDEFDNRSHANQAFDDRDGPLSAADEEQRLLAKAKMLGNIRFICELGKLGMLHEGVLHSCIQQLLAKKKQQQVRDLSEDVECACQIMTTCGRRLDTERARPLMNQYFKRMEQLAEQPELPNRIRFLLQNTAELRAHNWQVRAVNRSDGPRTITSIRQEARAAGVLPPARQAPPSRSFPALPMLAPGSGRQRGMEDVFGSLPVGFSTLGTGPGVIGLDGRSSGGRQPAPPGPLPSPHAAAANTNGRYQGKPFAGQTAGGYGKPAAGAAHNNFNNGGVKDLPPRFKRMMAPSGPEDLVSLRPAANSMVLKPQAPSMVPKNMPAANRPIAMTKNEAPPITKVSHDKPRAKARAASREEVTAAVLAVVEELWSAGGSADALATAVTAWRDAKVADGLVVHVLQQLLSRGLQRSEEERLQLVELLAELRRADTLTAAAATEPFRHLVDSLDDQLEALERAAGCLAAAVRAGLLPLAELAAACEGGTHFPLFFIVLQRLSEQTESQQELIDQLASTKASLLTQLPAAERTKERLGEVLDERQLAFLCPLLRLAGQLVRQLSADPSEAAFYKWIRANVPAQLQQEGDFVGALFT</sequence>
<evidence type="ECO:0000256" key="1">
    <source>
        <dbReference type="ARBA" id="ARBA00005775"/>
    </source>
</evidence>
<name>A0A6A4W976_AMPAM</name>
<dbReference type="AlphaFoldDB" id="A0A6A4W976"/>
<dbReference type="SUPFAM" id="SSF48371">
    <property type="entry name" value="ARM repeat"/>
    <property type="match status" value="2"/>
</dbReference>
<dbReference type="PANTHER" id="PTHR23253:SF9">
    <property type="entry name" value="EUKARYOTIC TRANSLATION INITIATION FACTOR 4 GAMMA 2"/>
    <property type="match status" value="1"/>
</dbReference>
<dbReference type="GO" id="GO:0003729">
    <property type="term" value="F:mRNA binding"/>
    <property type="evidence" value="ECO:0007669"/>
    <property type="project" value="TreeGrafter"/>
</dbReference>
<dbReference type="InterPro" id="IPR016024">
    <property type="entry name" value="ARM-type_fold"/>
</dbReference>
<comment type="caution">
    <text evidence="6">The sequence shown here is derived from an EMBL/GenBank/DDBJ whole genome shotgun (WGS) entry which is preliminary data.</text>
</comment>
<dbReference type="Proteomes" id="UP000440578">
    <property type="component" value="Unassembled WGS sequence"/>
</dbReference>
<keyword evidence="7" id="KW-1185">Reference proteome</keyword>
<evidence type="ECO:0000256" key="3">
    <source>
        <dbReference type="ARBA" id="ARBA00022917"/>
    </source>
</evidence>
<dbReference type="Gene3D" id="1.25.40.180">
    <property type="match status" value="3"/>
</dbReference>
<comment type="similarity">
    <text evidence="1">Belongs to the eukaryotic initiation factor 4G family.</text>
</comment>
<proteinExistence type="inferred from homology"/>
<dbReference type="EMBL" id="VIIS01001419">
    <property type="protein sequence ID" value="KAF0298618.1"/>
    <property type="molecule type" value="Genomic_DNA"/>
</dbReference>
<keyword evidence="2 6" id="KW-0396">Initiation factor</keyword>
<dbReference type="GO" id="GO:0016281">
    <property type="term" value="C:eukaryotic translation initiation factor 4F complex"/>
    <property type="evidence" value="ECO:0007669"/>
    <property type="project" value="TreeGrafter"/>
</dbReference>
<feature type="domain" description="MIF4G" evidence="5">
    <location>
        <begin position="2"/>
        <end position="221"/>
    </location>
</feature>
<dbReference type="InterPro" id="IPR003890">
    <property type="entry name" value="MIF4G-like_typ-3"/>
</dbReference>
<evidence type="ECO:0000256" key="4">
    <source>
        <dbReference type="SAM" id="MobiDB-lite"/>
    </source>
</evidence>
<gene>
    <name evidence="6" type="primary">EIF4G2</name>
    <name evidence="6" type="ORF">FJT64_003982</name>
</gene>
<dbReference type="PANTHER" id="PTHR23253">
    <property type="entry name" value="EUKARYOTIC TRANSLATION INITIATION FACTOR 4 GAMMA"/>
    <property type="match status" value="1"/>
</dbReference>
<feature type="region of interest" description="Disordered" evidence="4">
    <location>
        <begin position="296"/>
        <end position="343"/>
    </location>
</feature>
<protein>
    <submittedName>
        <fullName evidence="6">Eukaryotic translation initiation factor 4 gamma 2</fullName>
    </submittedName>
</protein>
<dbReference type="Pfam" id="PF02854">
    <property type="entry name" value="MIF4G"/>
    <property type="match status" value="1"/>
</dbReference>
<evidence type="ECO:0000313" key="7">
    <source>
        <dbReference type="Proteomes" id="UP000440578"/>
    </source>
</evidence>